<dbReference type="GO" id="GO:0009100">
    <property type="term" value="P:glycoprotein metabolic process"/>
    <property type="evidence" value="ECO:0007669"/>
    <property type="project" value="UniProtKB-ARBA"/>
</dbReference>
<comment type="subcellular location">
    <subcellularLocation>
        <location evidence="1">Membrane</location>
        <topology evidence="1">Single-pass membrane protein</topology>
    </subcellularLocation>
</comment>
<dbReference type="Pfam" id="PF04991">
    <property type="entry name" value="LicD"/>
    <property type="match status" value="1"/>
</dbReference>
<dbReference type="AlphaFoldDB" id="A0A0D2DEB5"/>
<evidence type="ECO:0000313" key="8">
    <source>
        <dbReference type="EMBL" id="KIW40820.1"/>
    </source>
</evidence>
<dbReference type="InterPro" id="IPR007074">
    <property type="entry name" value="LicD/FKTN/FKRP_NTP_transf"/>
</dbReference>
<sequence>MIVRSTVRQCLTTVLLLLLFLPSFVLCDADFIDVRTNLDRDRSGKRGDPKDKYFHESTFHPHYDGRFAAKEIGKEERLPHLTALMQTFLATMADIGAETWIMHGTLLGWWWNQKILPWDSDIDVQVSEHTIAFLARYYNMTEYHFRLPGVENGRNYLLEVNPHFTIRGVEDSLNVIDARWIDTETGLFIDISTVRANYTARAEGVEGALMCKDRHHYLERDIFPLRDSFFEGIHVKIPFEYAYLLEEEYGEKSLTLTVYEHHQFNHTSKLWEPLPPSNRRPSRKRPPMRRPPLPKKPLNDII</sequence>
<evidence type="ECO:0000256" key="5">
    <source>
        <dbReference type="SAM" id="MobiDB-lite"/>
    </source>
</evidence>
<evidence type="ECO:0000313" key="9">
    <source>
        <dbReference type="Proteomes" id="UP000053342"/>
    </source>
</evidence>
<dbReference type="STRING" id="215243.A0A0D2DEB5"/>
<dbReference type="GO" id="GO:0016020">
    <property type="term" value="C:membrane"/>
    <property type="evidence" value="ECO:0007669"/>
    <property type="project" value="UniProtKB-SubCell"/>
</dbReference>
<keyword evidence="4" id="KW-0472">Membrane</keyword>
<reference evidence="8 9" key="1">
    <citation type="submission" date="2015-01" db="EMBL/GenBank/DDBJ databases">
        <title>The Genome Sequence of Exophiala oligosperma CBS72588.</title>
        <authorList>
            <consortium name="The Broad Institute Genomics Platform"/>
            <person name="Cuomo C."/>
            <person name="de Hoog S."/>
            <person name="Gorbushina A."/>
            <person name="Stielow B."/>
            <person name="Teixiera M."/>
            <person name="Abouelleil A."/>
            <person name="Chapman S.B."/>
            <person name="Priest M."/>
            <person name="Young S.K."/>
            <person name="Wortman J."/>
            <person name="Nusbaum C."/>
            <person name="Birren B."/>
        </authorList>
    </citation>
    <scope>NUCLEOTIDE SEQUENCE [LARGE SCALE GENOMIC DNA]</scope>
    <source>
        <strain evidence="8 9">CBS 72588</strain>
    </source>
</reference>
<proteinExistence type="predicted"/>
<keyword evidence="6" id="KW-0732">Signal</keyword>
<dbReference type="RefSeq" id="XP_016261036.1">
    <property type="nucleotide sequence ID" value="XM_016409282.1"/>
</dbReference>
<accession>A0A0D2DEB5</accession>
<protein>
    <recommendedName>
        <fullName evidence="7">LicD/FKTN/FKRP nucleotidyltransferase domain-containing protein</fullName>
    </recommendedName>
</protein>
<dbReference type="EMBL" id="KN847338">
    <property type="protein sequence ID" value="KIW40820.1"/>
    <property type="molecule type" value="Genomic_DNA"/>
</dbReference>
<evidence type="ECO:0000256" key="3">
    <source>
        <dbReference type="ARBA" id="ARBA00022989"/>
    </source>
</evidence>
<dbReference type="VEuPathDB" id="FungiDB:PV06_07992"/>
<keyword evidence="9" id="KW-1185">Reference proteome</keyword>
<name>A0A0D2DEB5_9EURO</name>
<dbReference type="OrthoDB" id="444255at2759"/>
<organism evidence="8 9">
    <name type="scientific">Exophiala oligosperma</name>
    <dbReference type="NCBI Taxonomy" id="215243"/>
    <lineage>
        <taxon>Eukaryota</taxon>
        <taxon>Fungi</taxon>
        <taxon>Dikarya</taxon>
        <taxon>Ascomycota</taxon>
        <taxon>Pezizomycotina</taxon>
        <taxon>Eurotiomycetes</taxon>
        <taxon>Chaetothyriomycetidae</taxon>
        <taxon>Chaetothyriales</taxon>
        <taxon>Herpotrichiellaceae</taxon>
        <taxon>Exophiala</taxon>
    </lineage>
</organism>
<dbReference type="PANTHER" id="PTHR15407:SF32">
    <property type="entry name" value="PROTEIN (MNN4), PUTATIVE (AFU_ORTHOLOGUE AFUA_1G03790)-RELATED"/>
    <property type="match status" value="1"/>
</dbReference>
<evidence type="ECO:0000256" key="2">
    <source>
        <dbReference type="ARBA" id="ARBA00022692"/>
    </source>
</evidence>
<feature type="domain" description="LicD/FKTN/FKRP nucleotidyltransferase" evidence="7">
    <location>
        <begin position="98"/>
        <end position="194"/>
    </location>
</feature>
<dbReference type="GeneID" id="27360066"/>
<dbReference type="Proteomes" id="UP000053342">
    <property type="component" value="Unassembled WGS sequence"/>
</dbReference>
<evidence type="ECO:0000256" key="1">
    <source>
        <dbReference type="ARBA" id="ARBA00004167"/>
    </source>
</evidence>
<keyword evidence="2" id="KW-0812">Transmembrane</keyword>
<gene>
    <name evidence="8" type="ORF">PV06_07992</name>
</gene>
<feature type="signal peptide" evidence="6">
    <location>
        <begin position="1"/>
        <end position="27"/>
    </location>
</feature>
<keyword evidence="3" id="KW-1133">Transmembrane helix</keyword>
<evidence type="ECO:0000256" key="4">
    <source>
        <dbReference type="ARBA" id="ARBA00023136"/>
    </source>
</evidence>
<feature type="chain" id="PRO_5002255769" description="LicD/FKTN/FKRP nucleotidyltransferase domain-containing protein" evidence="6">
    <location>
        <begin position="28"/>
        <end position="302"/>
    </location>
</feature>
<feature type="region of interest" description="Disordered" evidence="5">
    <location>
        <begin position="270"/>
        <end position="302"/>
    </location>
</feature>
<evidence type="ECO:0000256" key="6">
    <source>
        <dbReference type="SAM" id="SignalP"/>
    </source>
</evidence>
<dbReference type="HOGENOM" id="CLU_052528_2_0_1"/>
<dbReference type="InterPro" id="IPR009644">
    <property type="entry name" value="FKTN/MNN4/W02B3.4-1"/>
</dbReference>
<evidence type="ECO:0000259" key="7">
    <source>
        <dbReference type="Pfam" id="PF04991"/>
    </source>
</evidence>
<dbReference type="PANTHER" id="PTHR15407">
    <property type="entry name" value="FUKUTIN-RELATED"/>
    <property type="match status" value="1"/>
</dbReference>